<evidence type="ECO:0000313" key="3">
    <source>
        <dbReference type="Proteomes" id="UP000887013"/>
    </source>
</evidence>
<evidence type="ECO:0000256" key="1">
    <source>
        <dbReference type="SAM" id="MobiDB-lite"/>
    </source>
</evidence>
<dbReference type="OrthoDB" id="425619at2759"/>
<sequence>MALNMDTREALSDLTTTSPSTAKAVEEKANGESSVNPAATAVTVTKNQRPVESYRLPPPPISYSQIVSGQTQEQPTSHIPNSAPRPSNGNFAETFRAVGHLIGKAKDWFEVIGSSYVTGTATDFAQLKQALTNSFLVVRNKSELEAEFYSAHLVRSQAPSDFVYKLLKIQKILGFEMTEENLLNHIIMRLSPQYYVEIRNPTTKAQLLQSVEKERDEGVVETDGLDGEGSRAEQVENEYSKGLAKEETSKRKQWRSKRMISEGSTEYSNKHESQHQSKERPSVRRNWRKRSAPSSLIENTEVQRRPHESCKWRKRPIPVSLQSRGASVESQVLSERSIFPTQQVEHQREASGNRKDNSIPDKSRRSRNSEEQE</sequence>
<feature type="compositionally biased region" description="Basic and acidic residues" evidence="1">
    <location>
        <begin position="345"/>
        <end position="373"/>
    </location>
</feature>
<feature type="compositionally biased region" description="Basic and acidic residues" evidence="1">
    <location>
        <begin position="268"/>
        <end position="282"/>
    </location>
</feature>
<feature type="compositionally biased region" description="Polar residues" evidence="1">
    <location>
        <begin position="31"/>
        <end position="50"/>
    </location>
</feature>
<protein>
    <recommendedName>
        <fullName evidence="4">Retrotransposon gag domain-containing protein</fullName>
    </recommendedName>
</protein>
<evidence type="ECO:0000313" key="2">
    <source>
        <dbReference type="EMBL" id="GFT24093.1"/>
    </source>
</evidence>
<dbReference type="Proteomes" id="UP000887013">
    <property type="component" value="Unassembled WGS sequence"/>
</dbReference>
<comment type="caution">
    <text evidence="2">The sequence shown here is derived from an EMBL/GenBank/DDBJ whole genome shotgun (WGS) entry which is preliminary data.</text>
</comment>
<organism evidence="2 3">
    <name type="scientific">Nephila pilipes</name>
    <name type="common">Giant wood spider</name>
    <name type="synonym">Nephila maculata</name>
    <dbReference type="NCBI Taxonomy" id="299642"/>
    <lineage>
        <taxon>Eukaryota</taxon>
        <taxon>Metazoa</taxon>
        <taxon>Ecdysozoa</taxon>
        <taxon>Arthropoda</taxon>
        <taxon>Chelicerata</taxon>
        <taxon>Arachnida</taxon>
        <taxon>Araneae</taxon>
        <taxon>Araneomorphae</taxon>
        <taxon>Entelegynae</taxon>
        <taxon>Araneoidea</taxon>
        <taxon>Nephilidae</taxon>
        <taxon>Nephila</taxon>
    </lineage>
</organism>
<reference evidence="2" key="1">
    <citation type="submission" date="2020-08" db="EMBL/GenBank/DDBJ databases">
        <title>Multicomponent nature underlies the extraordinary mechanical properties of spider dragline silk.</title>
        <authorList>
            <person name="Kono N."/>
            <person name="Nakamura H."/>
            <person name="Mori M."/>
            <person name="Yoshida Y."/>
            <person name="Ohtoshi R."/>
            <person name="Malay A.D."/>
            <person name="Moran D.A.P."/>
            <person name="Tomita M."/>
            <person name="Numata K."/>
            <person name="Arakawa K."/>
        </authorList>
    </citation>
    <scope>NUCLEOTIDE SEQUENCE</scope>
</reference>
<feature type="region of interest" description="Disordered" evidence="1">
    <location>
        <begin position="1"/>
        <end position="90"/>
    </location>
</feature>
<gene>
    <name evidence="2" type="primary">NCL1_48212</name>
    <name evidence="2" type="ORF">NPIL_690671</name>
</gene>
<dbReference type="EMBL" id="BMAW01106392">
    <property type="protein sequence ID" value="GFT24093.1"/>
    <property type="molecule type" value="Genomic_DNA"/>
</dbReference>
<accession>A0A8X6TJE9</accession>
<name>A0A8X6TJE9_NEPPI</name>
<evidence type="ECO:0008006" key="4">
    <source>
        <dbReference type="Google" id="ProtNLM"/>
    </source>
</evidence>
<feature type="compositionally biased region" description="Basic and acidic residues" evidence="1">
    <location>
        <begin position="1"/>
        <end position="11"/>
    </location>
</feature>
<feature type="region of interest" description="Disordered" evidence="1">
    <location>
        <begin position="210"/>
        <end position="373"/>
    </location>
</feature>
<feature type="compositionally biased region" description="Polar residues" evidence="1">
    <location>
        <begin position="320"/>
        <end position="344"/>
    </location>
</feature>
<dbReference type="AlphaFoldDB" id="A0A8X6TJE9"/>
<proteinExistence type="predicted"/>
<keyword evidence="3" id="KW-1185">Reference proteome</keyword>
<feature type="compositionally biased region" description="Basic and acidic residues" evidence="1">
    <location>
        <begin position="301"/>
        <end position="311"/>
    </location>
</feature>
<feature type="compositionally biased region" description="Polar residues" evidence="1">
    <location>
        <begin position="62"/>
        <end position="90"/>
    </location>
</feature>